<sequence>MKTTSSNSLAATFRALHANEQLLLLPNAWDGASARLIEACGAAAIATSSAAVSWSHGVPDGEHLTLEMLLATTREIIRAVRVPVSVDLEAGYGATPEAIGPVVRQVVDTGVVGINLEDGAAPPEVLVAKLEVARRAAAAAGVELFINARTDVYLRGLVAPEERVQETLKRARLYREAGCDGLFVPGIARPEEIAAIAQAAGVPLNVMALPGLAPAPKLKELGVRRLSLGTALAQAALGTVRRHCVALLERGEYGGVFEGQVSYGEMNALLSRS</sequence>
<evidence type="ECO:0000313" key="1">
    <source>
        <dbReference type="EMBL" id="MCY1082521.1"/>
    </source>
</evidence>
<dbReference type="PANTHER" id="PTHR42905">
    <property type="entry name" value="PHOSPHOENOLPYRUVATE CARBOXYLASE"/>
    <property type="match status" value="1"/>
</dbReference>
<protein>
    <submittedName>
        <fullName evidence="1">Isocitrate lyase/phosphoenolpyruvate mutase family protein</fullName>
    </submittedName>
</protein>
<keyword evidence="1" id="KW-0456">Lyase</keyword>
<dbReference type="GO" id="GO:0016829">
    <property type="term" value="F:lyase activity"/>
    <property type="evidence" value="ECO:0007669"/>
    <property type="project" value="UniProtKB-KW"/>
</dbReference>
<reference evidence="1 2" key="1">
    <citation type="submission" date="2022-11" db="EMBL/GenBank/DDBJ databases">
        <title>Minimal conservation of predation-associated metabolite biosynthetic gene clusters underscores biosynthetic potential of Myxococcota including descriptions for ten novel species: Archangium lansinium sp. nov., Myxococcus landrumus sp. nov., Nannocystis bai.</title>
        <authorList>
            <person name="Ahearne A."/>
            <person name="Stevens C."/>
            <person name="Phillips K."/>
        </authorList>
    </citation>
    <scope>NUCLEOTIDE SEQUENCE [LARGE SCALE GENOMIC DNA]</scope>
    <source>
        <strain evidence="1 2">MIWBW</strain>
    </source>
</reference>
<dbReference type="RefSeq" id="WP_267541086.1">
    <property type="nucleotide sequence ID" value="NZ_JAPNKA010000001.1"/>
</dbReference>
<name>A0ABT4AMH9_9BACT</name>
<dbReference type="Gene3D" id="3.20.20.60">
    <property type="entry name" value="Phosphoenolpyruvate-binding domains"/>
    <property type="match status" value="1"/>
</dbReference>
<accession>A0ABT4AMH9</accession>
<dbReference type="InterPro" id="IPR015813">
    <property type="entry name" value="Pyrv/PenolPyrv_kinase-like_dom"/>
</dbReference>
<dbReference type="InterPro" id="IPR040442">
    <property type="entry name" value="Pyrv_kinase-like_dom_sf"/>
</dbReference>
<dbReference type="PANTHER" id="PTHR42905:SF16">
    <property type="entry name" value="CARBOXYPHOSPHONOENOLPYRUVATE PHOSPHONOMUTASE-LIKE PROTEIN (AFU_ORTHOLOGUE AFUA_5G07230)"/>
    <property type="match status" value="1"/>
</dbReference>
<dbReference type="SUPFAM" id="SSF51621">
    <property type="entry name" value="Phosphoenolpyruvate/pyruvate domain"/>
    <property type="match status" value="1"/>
</dbReference>
<gene>
    <name evidence="1" type="ORF">OV287_49550</name>
</gene>
<evidence type="ECO:0000313" key="2">
    <source>
        <dbReference type="Proteomes" id="UP001207654"/>
    </source>
</evidence>
<dbReference type="Pfam" id="PF13714">
    <property type="entry name" value="PEP_mutase"/>
    <property type="match status" value="1"/>
</dbReference>
<dbReference type="Proteomes" id="UP001207654">
    <property type="component" value="Unassembled WGS sequence"/>
</dbReference>
<dbReference type="InterPro" id="IPR039556">
    <property type="entry name" value="ICL/PEPM"/>
</dbReference>
<dbReference type="CDD" id="cd00377">
    <property type="entry name" value="ICL_PEPM"/>
    <property type="match status" value="1"/>
</dbReference>
<proteinExistence type="predicted"/>
<organism evidence="1 2">
    <name type="scientific">Archangium lansingense</name>
    <dbReference type="NCBI Taxonomy" id="2995310"/>
    <lineage>
        <taxon>Bacteria</taxon>
        <taxon>Pseudomonadati</taxon>
        <taxon>Myxococcota</taxon>
        <taxon>Myxococcia</taxon>
        <taxon>Myxococcales</taxon>
        <taxon>Cystobacterineae</taxon>
        <taxon>Archangiaceae</taxon>
        <taxon>Archangium</taxon>
    </lineage>
</organism>
<comment type="caution">
    <text evidence="1">The sequence shown here is derived from an EMBL/GenBank/DDBJ whole genome shotgun (WGS) entry which is preliminary data.</text>
</comment>
<dbReference type="EMBL" id="JAPNKA010000001">
    <property type="protein sequence ID" value="MCY1082521.1"/>
    <property type="molecule type" value="Genomic_DNA"/>
</dbReference>
<keyword evidence="2" id="KW-1185">Reference proteome</keyword>